<dbReference type="RefSeq" id="WP_041056221.1">
    <property type="nucleotide sequence ID" value="NZ_JXRR01000011.1"/>
</dbReference>
<dbReference type="PANTHER" id="PTHR44085:SF2">
    <property type="entry name" value="SEPIAPTERIN REDUCTASE"/>
    <property type="match status" value="1"/>
</dbReference>
<evidence type="ECO:0000256" key="2">
    <source>
        <dbReference type="ARBA" id="ARBA00006484"/>
    </source>
</evidence>
<dbReference type="PANTHER" id="PTHR44085">
    <property type="entry name" value="SEPIAPTERIN REDUCTASE"/>
    <property type="match status" value="1"/>
</dbReference>
<dbReference type="GO" id="GO:0005737">
    <property type="term" value="C:cytoplasm"/>
    <property type="evidence" value="ECO:0007669"/>
    <property type="project" value="UniProtKB-SubCell"/>
</dbReference>
<name>A0A0C2S3Z3_9BACL</name>
<evidence type="ECO:0000256" key="5">
    <source>
        <dbReference type="ARBA" id="ARBA00023002"/>
    </source>
</evidence>
<dbReference type="NCBIfam" id="NF005381">
    <property type="entry name" value="PRK06924.1"/>
    <property type="match status" value="1"/>
</dbReference>
<dbReference type="Gene3D" id="3.40.50.720">
    <property type="entry name" value="NAD(P)-binding Rossmann-like Domain"/>
    <property type="match status" value="1"/>
</dbReference>
<organism evidence="6 7">
    <name type="scientific">Jeotgalibacillus campisalis</name>
    <dbReference type="NCBI Taxonomy" id="220754"/>
    <lineage>
        <taxon>Bacteria</taxon>
        <taxon>Bacillati</taxon>
        <taxon>Bacillota</taxon>
        <taxon>Bacilli</taxon>
        <taxon>Bacillales</taxon>
        <taxon>Caryophanaceae</taxon>
        <taxon>Jeotgalibacillus</taxon>
    </lineage>
</organism>
<proteinExistence type="inferred from homology"/>
<keyword evidence="5" id="KW-0560">Oxidoreductase</keyword>
<dbReference type="EMBL" id="JXRR01000011">
    <property type="protein sequence ID" value="KIL48714.1"/>
    <property type="molecule type" value="Genomic_DNA"/>
</dbReference>
<comment type="similarity">
    <text evidence="2">Belongs to the short-chain dehydrogenases/reductases (SDR) family.</text>
</comment>
<evidence type="ECO:0000313" key="7">
    <source>
        <dbReference type="Proteomes" id="UP000031972"/>
    </source>
</evidence>
<dbReference type="InterPro" id="IPR020904">
    <property type="entry name" value="Sc_DH/Rdtase_CS"/>
</dbReference>
<evidence type="ECO:0000313" key="6">
    <source>
        <dbReference type="EMBL" id="KIL48714.1"/>
    </source>
</evidence>
<keyword evidence="3" id="KW-0963">Cytoplasm</keyword>
<dbReference type="OrthoDB" id="9794387at2"/>
<evidence type="ECO:0000256" key="4">
    <source>
        <dbReference type="ARBA" id="ARBA00022857"/>
    </source>
</evidence>
<protein>
    <recommendedName>
        <fullName evidence="8">Short-chain dehydrogenase</fullName>
    </recommendedName>
</protein>
<sequence length="251" mass="27533">MKYAIVTGASRGLGAAAAEQLLSRNYHLIDVSRTGNDSLRKKADGMDGTYTHIRADLSSSEQAQSIIENWLTSIKSSSPEEILFIQNAGTVEPIEITGKLEIEKINHAVQLNYVTPVVIANTLIAHLKELDVRMTIVNITSGAADKPNHGWSIYGSTKAALNLFTETAALEQAELHPELKIISFSPSIMDTDMQQVIRSSSSDAFAQVERFQEYKKQGKLRKPEEVGSALVHLLMGGDLQSGKLYHINDLL</sequence>
<dbReference type="PRINTS" id="PR00081">
    <property type="entry name" value="GDHRDH"/>
</dbReference>
<dbReference type="Pfam" id="PF00106">
    <property type="entry name" value="adh_short"/>
    <property type="match status" value="1"/>
</dbReference>
<evidence type="ECO:0000256" key="3">
    <source>
        <dbReference type="ARBA" id="ARBA00022490"/>
    </source>
</evidence>
<keyword evidence="4" id="KW-0521">NADP</keyword>
<keyword evidence="7" id="KW-1185">Reference proteome</keyword>
<dbReference type="InterPro" id="IPR002347">
    <property type="entry name" value="SDR_fam"/>
</dbReference>
<gene>
    <name evidence="6" type="ORF">KR50_12990</name>
</gene>
<comment type="caution">
    <text evidence="6">The sequence shown here is derived from an EMBL/GenBank/DDBJ whole genome shotgun (WGS) entry which is preliminary data.</text>
</comment>
<dbReference type="GO" id="GO:0006729">
    <property type="term" value="P:tetrahydrobiopterin biosynthetic process"/>
    <property type="evidence" value="ECO:0007669"/>
    <property type="project" value="TreeGrafter"/>
</dbReference>
<dbReference type="AlphaFoldDB" id="A0A0C2S3Z3"/>
<dbReference type="PROSITE" id="PS00061">
    <property type="entry name" value="ADH_SHORT"/>
    <property type="match status" value="1"/>
</dbReference>
<dbReference type="InterPro" id="IPR036291">
    <property type="entry name" value="NAD(P)-bd_dom_sf"/>
</dbReference>
<accession>A0A0C2S3Z3</accession>
<dbReference type="Proteomes" id="UP000031972">
    <property type="component" value="Unassembled WGS sequence"/>
</dbReference>
<reference evidence="6 7" key="1">
    <citation type="submission" date="2015-01" db="EMBL/GenBank/DDBJ databases">
        <title>Jeotgalibacillus campisalis genome sequencing.</title>
        <authorList>
            <person name="Goh K.M."/>
            <person name="Chan K.-G."/>
            <person name="Yaakop A.S."/>
            <person name="Ee R."/>
            <person name="Gan H.M."/>
            <person name="Chan C.S."/>
        </authorList>
    </citation>
    <scope>NUCLEOTIDE SEQUENCE [LARGE SCALE GENOMIC DNA]</scope>
    <source>
        <strain evidence="6 7">SF-57</strain>
    </source>
</reference>
<dbReference type="SUPFAM" id="SSF51735">
    <property type="entry name" value="NAD(P)-binding Rossmann-fold domains"/>
    <property type="match status" value="1"/>
</dbReference>
<dbReference type="PATRIC" id="fig|220754.4.peg.1322"/>
<evidence type="ECO:0008006" key="8">
    <source>
        <dbReference type="Google" id="ProtNLM"/>
    </source>
</evidence>
<dbReference type="InterPro" id="IPR051721">
    <property type="entry name" value="Biopterin_syn/organic_redct"/>
</dbReference>
<dbReference type="GO" id="GO:0004757">
    <property type="term" value="F:sepiapterin reductase (NADP+) activity"/>
    <property type="evidence" value="ECO:0007669"/>
    <property type="project" value="TreeGrafter"/>
</dbReference>
<comment type="subcellular location">
    <subcellularLocation>
        <location evidence="1">Cytoplasm</location>
    </subcellularLocation>
</comment>
<evidence type="ECO:0000256" key="1">
    <source>
        <dbReference type="ARBA" id="ARBA00004496"/>
    </source>
</evidence>